<protein>
    <submittedName>
        <fullName evidence="1">Uncharacterized protein</fullName>
    </submittedName>
</protein>
<sequence>MPVDLFDVVRKDKALDLNFEKVYKEPVRAAGRTLINKIYESYYDKDGTFIRQFQEHNFDARLFELYVYEYLKSAKFTIKDGFTAPDFLVEKDNIEVAIEVTTINPPSEGRQSIMDMSPEEVQFQEEHGKACKFSNSLRAKMAKKYWEKEHCTNKPFVIAIQDFQQDQSQIFTDKPLSNFLYGLDDVVNYDENGNLDTLHKQIAGHKIIGKDVEVDSGFFNDLDNENLSAVIFTNSGTWAKFTRMAIKFGWAPNITGQRIGYKFDPTPNATSPLVFSEYLDPPIQNERWGEGLVVMENPNAKHPLPRDYFPYALRTYMQDGKRLSDVPPNFIYSSTSIINETESLYLEDGTFLKKISLDAYKQIYRFPGLEMGVFNELEHYYHLQKQLVCFIAQDQTDNDYLYMILGNTVEDPMFRCVGIQSDIESLPEARSALQEAVLNYEN</sequence>
<dbReference type="eggNOG" id="ENOG502Z8GP">
    <property type="taxonomic scope" value="Bacteria"/>
</dbReference>
<reference evidence="1 2" key="1">
    <citation type="journal article" date="2010" name="J. Bacteriol.">
        <title>Genome sequence of Lentisphaera araneosa HTCC2155T, the type species of the order Lentisphaerales in the phylum Lentisphaerae.</title>
        <authorList>
            <person name="Thrash J.C."/>
            <person name="Cho J.C."/>
            <person name="Vergin K.L."/>
            <person name="Morris R.M."/>
            <person name="Giovannoni S.J."/>
        </authorList>
    </citation>
    <scope>NUCLEOTIDE SEQUENCE [LARGE SCALE GENOMIC DNA]</scope>
    <source>
        <strain evidence="1 2">HTCC2155</strain>
    </source>
</reference>
<evidence type="ECO:0000313" key="1">
    <source>
        <dbReference type="EMBL" id="EDM25751.1"/>
    </source>
</evidence>
<gene>
    <name evidence="1" type="ORF">LNTAR_15082</name>
</gene>
<dbReference type="Proteomes" id="UP000004947">
    <property type="component" value="Unassembled WGS sequence"/>
</dbReference>
<organism evidence="1 2">
    <name type="scientific">Lentisphaera araneosa HTCC2155</name>
    <dbReference type="NCBI Taxonomy" id="313628"/>
    <lineage>
        <taxon>Bacteria</taxon>
        <taxon>Pseudomonadati</taxon>
        <taxon>Lentisphaerota</taxon>
        <taxon>Lentisphaeria</taxon>
        <taxon>Lentisphaerales</taxon>
        <taxon>Lentisphaeraceae</taxon>
        <taxon>Lentisphaera</taxon>
    </lineage>
</organism>
<comment type="caution">
    <text evidence="1">The sequence shown here is derived from an EMBL/GenBank/DDBJ whole genome shotgun (WGS) entry which is preliminary data.</text>
</comment>
<dbReference type="AlphaFoldDB" id="A6DRE1"/>
<accession>A6DRE1</accession>
<dbReference type="EMBL" id="ABCK01000024">
    <property type="protein sequence ID" value="EDM25751.1"/>
    <property type="molecule type" value="Genomic_DNA"/>
</dbReference>
<name>A6DRE1_9BACT</name>
<dbReference type="STRING" id="313628.LNTAR_15082"/>
<proteinExistence type="predicted"/>
<dbReference type="RefSeq" id="WP_007280413.1">
    <property type="nucleotide sequence ID" value="NZ_ABCK01000024.1"/>
</dbReference>
<evidence type="ECO:0000313" key="2">
    <source>
        <dbReference type="Proteomes" id="UP000004947"/>
    </source>
</evidence>
<dbReference type="OrthoDB" id="981968at2"/>
<keyword evidence="2" id="KW-1185">Reference proteome</keyword>